<dbReference type="PANTHER" id="PTHR30273:SF2">
    <property type="entry name" value="PROTEIN FECR"/>
    <property type="match status" value="1"/>
</dbReference>
<evidence type="ECO:0000313" key="4">
    <source>
        <dbReference type="EMBL" id="UYQ91925.1"/>
    </source>
</evidence>
<keyword evidence="5" id="KW-1185">Reference proteome</keyword>
<dbReference type="Pfam" id="PF16344">
    <property type="entry name" value="FecR_C"/>
    <property type="match status" value="1"/>
</dbReference>
<dbReference type="Proteomes" id="UP001162741">
    <property type="component" value="Chromosome"/>
</dbReference>
<dbReference type="Gene3D" id="2.60.120.1440">
    <property type="match status" value="1"/>
</dbReference>
<keyword evidence="1" id="KW-0472">Membrane</keyword>
<dbReference type="RefSeq" id="WP_264280277.1">
    <property type="nucleotide sequence ID" value="NZ_CP107006.1"/>
</dbReference>
<dbReference type="Gene3D" id="3.55.50.30">
    <property type="match status" value="1"/>
</dbReference>
<reference evidence="4" key="1">
    <citation type="submission" date="2022-10" db="EMBL/GenBank/DDBJ databases">
        <title>Chitinophaga sp. nov., isolated from soil.</title>
        <authorList>
            <person name="Jeon C.O."/>
        </authorList>
    </citation>
    <scope>NUCLEOTIDE SEQUENCE</scope>
    <source>
        <strain evidence="4">R8</strain>
    </source>
</reference>
<dbReference type="InterPro" id="IPR012373">
    <property type="entry name" value="Ferrdict_sens_TM"/>
</dbReference>
<feature type="domain" description="FecR protein" evidence="2">
    <location>
        <begin position="112"/>
        <end position="196"/>
    </location>
</feature>
<evidence type="ECO:0000256" key="1">
    <source>
        <dbReference type="SAM" id="Phobius"/>
    </source>
</evidence>
<dbReference type="InterPro" id="IPR032508">
    <property type="entry name" value="FecR_C"/>
</dbReference>
<dbReference type="EMBL" id="CP107006">
    <property type="protein sequence ID" value="UYQ91925.1"/>
    <property type="molecule type" value="Genomic_DNA"/>
</dbReference>
<dbReference type="PANTHER" id="PTHR30273">
    <property type="entry name" value="PERIPLASMIC SIGNAL SENSOR AND SIGMA FACTOR ACTIVATOR FECR-RELATED"/>
    <property type="match status" value="1"/>
</dbReference>
<protein>
    <submittedName>
        <fullName evidence="4">FecR family protein</fullName>
    </submittedName>
</protein>
<dbReference type="Pfam" id="PF04773">
    <property type="entry name" value="FecR"/>
    <property type="match status" value="1"/>
</dbReference>
<keyword evidence="1" id="KW-1133">Transmembrane helix</keyword>
<dbReference type="InterPro" id="IPR006860">
    <property type="entry name" value="FecR"/>
</dbReference>
<keyword evidence="1" id="KW-0812">Transmembrane</keyword>
<evidence type="ECO:0000259" key="2">
    <source>
        <dbReference type="Pfam" id="PF04773"/>
    </source>
</evidence>
<organism evidence="4 5">
    <name type="scientific">Chitinophaga horti</name>
    <dbReference type="NCBI Taxonomy" id="2920382"/>
    <lineage>
        <taxon>Bacteria</taxon>
        <taxon>Pseudomonadati</taxon>
        <taxon>Bacteroidota</taxon>
        <taxon>Chitinophagia</taxon>
        <taxon>Chitinophagales</taxon>
        <taxon>Chitinophagaceae</taxon>
        <taxon>Chitinophaga</taxon>
    </lineage>
</organism>
<proteinExistence type="predicted"/>
<sequence length="332" mass="37362">MDDAQKAKEMARIDRQLREKSVSVDDYLSEDEWKQYLDSGNAGRHNDIPDDVYRPVYNATVRKTQRTQMLYKGLGLILLLCICGGAFFFLYHPKQPVTAKVFDHTNTSTVPQRIQLPDGTVVILQPTSEIMYGSDYNNTSRDITLIGNGEFRVAKDDTRPLTVYCRDIAVTALGTRFSLSGLPADVLVQLHEGKVRVRDTANVVPAIYPAPGEIFAYMAESKQFVAVDINGLPLRPDKTPIGANYIKPKRVTAPETNKAYLNFENATLSDVFGYLAMRYQVQIRYETDQAMFSNTFVSVDADLPVDKILENICRANRMKLKAHGDSLYIISK</sequence>
<evidence type="ECO:0000313" key="5">
    <source>
        <dbReference type="Proteomes" id="UP001162741"/>
    </source>
</evidence>
<evidence type="ECO:0000259" key="3">
    <source>
        <dbReference type="Pfam" id="PF16344"/>
    </source>
</evidence>
<feature type="domain" description="Protein FecR C-terminal" evidence="3">
    <location>
        <begin position="260"/>
        <end position="329"/>
    </location>
</feature>
<accession>A0ABY6IX15</accession>
<gene>
    <name evidence="4" type="ORF">MKQ68_17715</name>
</gene>
<feature type="transmembrane region" description="Helical" evidence="1">
    <location>
        <begin position="70"/>
        <end position="91"/>
    </location>
</feature>
<name>A0ABY6IX15_9BACT</name>